<name>A0A915Z3B4_9GLOM</name>
<dbReference type="Proteomes" id="UP000684084">
    <property type="component" value="Unassembled WGS sequence"/>
</dbReference>
<dbReference type="GO" id="GO:0006355">
    <property type="term" value="P:regulation of DNA-templated transcription"/>
    <property type="evidence" value="ECO:0007669"/>
    <property type="project" value="InterPro"/>
</dbReference>
<comment type="caution">
    <text evidence="2">The sequence shown here is derived from an EMBL/GenBank/DDBJ whole genome shotgun (WGS) entry which is preliminary data.</text>
</comment>
<dbReference type="NCBIfam" id="NF033545">
    <property type="entry name" value="transpos_IS630"/>
    <property type="match status" value="1"/>
</dbReference>
<dbReference type="EMBL" id="CAGKOT010000013">
    <property type="protein sequence ID" value="CAB5359076.1"/>
    <property type="molecule type" value="Genomic_DNA"/>
</dbReference>
<dbReference type="Pfam" id="PF13358">
    <property type="entry name" value="DDE_3"/>
    <property type="match status" value="1"/>
</dbReference>
<reference evidence="2" key="1">
    <citation type="submission" date="2020-05" db="EMBL/GenBank/DDBJ databases">
        <authorList>
            <person name="Rincon C."/>
            <person name="Sanders R I."/>
            <person name="Robbins C."/>
            <person name="Chaturvedi A."/>
        </authorList>
    </citation>
    <scope>NUCLEOTIDE SEQUENCE</scope>
    <source>
        <strain evidence="2">CHB12</strain>
    </source>
</reference>
<dbReference type="InterPro" id="IPR038717">
    <property type="entry name" value="Tc1-like_DDE_dom"/>
</dbReference>
<dbReference type="InterPro" id="IPR047655">
    <property type="entry name" value="Transpos_IS630-like"/>
</dbReference>
<dbReference type="OrthoDB" id="2421766at2759"/>
<protein>
    <recommendedName>
        <fullName evidence="1">Paired domain-containing protein</fullName>
    </recommendedName>
</protein>
<dbReference type="PROSITE" id="PS51057">
    <property type="entry name" value="PAIRED_2"/>
    <property type="match status" value="1"/>
</dbReference>
<evidence type="ECO:0000313" key="2">
    <source>
        <dbReference type="EMBL" id="CAB5359076.1"/>
    </source>
</evidence>
<dbReference type="InterPro" id="IPR001523">
    <property type="entry name" value="Paired_dom"/>
</dbReference>
<dbReference type="VEuPathDB" id="FungiDB:RhiirFUN_021848"/>
<gene>
    <name evidence="2" type="ORF">CHRIB12_LOCUS7560</name>
</gene>
<dbReference type="Pfam" id="PF13384">
    <property type="entry name" value="HTH_23"/>
    <property type="match status" value="1"/>
</dbReference>
<accession>A0A915Z3B4</accession>
<dbReference type="AlphaFoldDB" id="A0A915Z3B4"/>
<sequence>MPLLKLNEHVRWTIVERHLEGISCRKIARQLNISKSSVSRVFSRFQKYGCVEDFSPSSGRMRILTVDDMKYLENLLKEKVDWYLWELQSEIELWLGRCISYCTIWRAIHHLGYTHKQLSKPARERNENDRLNFIVHMSQYSPSQLVFSDESAYDRRTLSRRYGWNFKGKRARKSTFFIRGKRYTIEGALCLNGLLAYAIQEGPMNSNDYHNFIENILLPKMNAYPAQYSVLVLDNVSIHKGQHLIDICNAKGVKIEFLPPYSPDLNPIEQAFFYIKNNLRQNRNWIESMQEPIQGLDFACTSINKNLSKACFQHSGYI</sequence>
<organism evidence="2 3">
    <name type="scientific">Rhizophagus irregularis</name>
    <dbReference type="NCBI Taxonomy" id="588596"/>
    <lineage>
        <taxon>Eukaryota</taxon>
        <taxon>Fungi</taxon>
        <taxon>Fungi incertae sedis</taxon>
        <taxon>Mucoromycota</taxon>
        <taxon>Glomeromycotina</taxon>
        <taxon>Glomeromycetes</taxon>
        <taxon>Glomerales</taxon>
        <taxon>Glomeraceae</taxon>
        <taxon>Rhizophagus</taxon>
    </lineage>
</organism>
<dbReference type="PANTHER" id="PTHR46564:SF1">
    <property type="entry name" value="TRANSPOSASE"/>
    <property type="match status" value="1"/>
</dbReference>
<evidence type="ECO:0000259" key="1">
    <source>
        <dbReference type="PROSITE" id="PS51057"/>
    </source>
</evidence>
<proteinExistence type="predicted"/>
<feature type="domain" description="Paired" evidence="1">
    <location>
        <begin position="1"/>
        <end position="111"/>
    </location>
</feature>
<dbReference type="GO" id="GO:0003677">
    <property type="term" value="F:DNA binding"/>
    <property type="evidence" value="ECO:0007669"/>
    <property type="project" value="InterPro"/>
</dbReference>
<dbReference type="VEuPathDB" id="FungiDB:RhiirFUN_004490"/>
<dbReference type="PANTHER" id="PTHR46564">
    <property type="entry name" value="TRANSPOSASE"/>
    <property type="match status" value="1"/>
</dbReference>
<evidence type="ECO:0000313" key="3">
    <source>
        <dbReference type="Proteomes" id="UP000684084"/>
    </source>
</evidence>